<dbReference type="EMBL" id="JAOQKC010000018">
    <property type="protein sequence ID" value="MCU6697741.1"/>
    <property type="molecule type" value="Genomic_DNA"/>
</dbReference>
<evidence type="ECO:0000256" key="1">
    <source>
        <dbReference type="ARBA" id="ARBA00010944"/>
    </source>
</evidence>
<dbReference type="CDD" id="cd05254">
    <property type="entry name" value="dTDP_HR_like_SDR_e"/>
    <property type="match status" value="1"/>
</dbReference>
<dbReference type="PANTHER" id="PTHR10491">
    <property type="entry name" value="DTDP-4-DEHYDRORHAMNOSE REDUCTASE"/>
    <property type="match status" value="1"/>
</dbReference>
<reference evidence="4 5" key="1">
    <citation type="journal article" date="2021" name="ISME Commun">
        <title>Automated analysis of genomic sequences facilitates high-throughput and comprehensive description of bacteria.</title>
        <authorList>
            <person name="Hitch T.C.A."/>
        </authorList>
    </citation>
    <scope>NUCLEOTIDE SEQUENCE [LARGE SCALE GENOMIC DNA]</scope>
    <source>
        <strain evidence="4 5">Sanger_04</strain>
    </source>
</reference>
<proteinExistence type="inferred from homology"/>
<dbReference type="Proteomes" id="UP001652461">
    <property type="component" value="Unassembled WGS sequence"/>
</dbReference>
<comment type="caution">
    <text evidence="4">The sequence shown here is derived from an EMBL/GenBank/DDBJ whole genome shotgun (WGS) entry which is preliminary data.</text>
</comment>
<evidence type="ECO:0000259" key="3">
    <source>
        <dbReference type="Pfam" id="PF04321"/>
    </source>
</evidence>
<dbReference type="EC" id="1.1.1.133" evidence="2"/>
<comment type="function">
    <text evidence="2">Catalyzes the reduction of dTDP-6-deoxy-L-lyxo-4-hexulose to yield dTDP-L-rhamnose.</text>
</comment>
<dbReference type="Pfam" id="PF04321">
    <property type="entry name" value="RmlD_sub_bind"/>
    <property type="match status" value="1"/>
</dbReference>
<comment type="similarity">
    <text evidence="1 2">Belongs to the dTDP-4-dehydrorhamnose reductase family.</text>
</comment>
<dbReference type="Gene3D" id="3.40.50.720">
    <property type="entry name" value="NAD(P)-binding Rossmann-like Domain"/>
    <property type="match status" value="1"/>
</dbReference>
<organism evidence="4 5">
    <name type="scientific">Laedolimicola ammoniilytica</name>
    <dbReference type="NCBI Taxonomy" id="2981771"/>
    <lineage>
        <taxon>Bacteria</taxon>
        <taxon>Bacillati</taxon>
        <taxon>Bacillota</taxon>
        <taxon>Clostridia</taxon>
        <taxon>Lachnospirales</taxon>
        <taxon>Lachnospiraceae</taxon>
        <taxon>Laedolimicola</taxon>
    </lineage>
</organism>
<evidence type="ECO:0000313" key="5">
    <source>
        <dbReference type="Proteomes" id="UP001652461"/>
    </source>
</evidence>
<dbReference type="RefSeq" id="WP_262670857.1">
    <property type="nucleotide sequence ID" value="NZ_JAOQKC010000018.1"/>
</dbReference>
<accession>A0ABT2RZH9</accession>
<dbReference type="SUPFAM" id="SSF51735">
    <property type="entry name" value="NAD(P)-binding Rossmann-fold domains"/>
    <property type="match status" value="1"/>
</dbReference>
<feature type="domain" description="RmlD-like substrate binding" evidence="3">
    <location>
        <begin position="1"/>
        <end position="281"/>
    </location>
</feature>
<keyword evidence="2" id="KW-0521">NADP</keyword>
<sequence length="289" mass="33142">MRVVVFGATGLCGEEIADVFETRHEVIRFKGHRDGDISNLFEIQKKLEPMKPDLIINATGYRHPDNCKKNRDIAVRINTLGPKNLALLAEKMGCDFMQISSDSVFSGDTKWPYSEFDIPDPNNIYGQTKYLAERAIAAVCRHHYIIRVPMLFGFKGKPEENLMFQTWENMKNHVRMDAATDQICNPTYTKDAAECMMKVAESGMYGTYHISNEGLGSRYDLLCEFARIAGLPHDDILTSNSEVKYDKRSTYTAFNAIAFKGTFGVELEEWHTAIRRMYRDYEEYKKNGH</sequence>
<dbReference type="InterPro" id="IPR029903">
    <property type="entry name" value="RmlD-like-bd"/>
</dbReference>
<dbReference type="PANTHER" id="PTHR10491:SF4">
    <property type="entry name" value="METHIONINE ADENOSYLTRANSFERASE 2 SUBUNIT BETA"/>
    <property type="match status" value="1"/>
</dbReference>
<comment type="pathway">
    <text evidence="2">Carbohydrate biosynthesis; dTDP-L-rhamnose biosynthesis.</text>
</comment>
<dbReference type="Gene3D" id="3.90.25.10">
    <property type="entry name" value="UDP-galactose 4-epimerase, domain 1"/>
    <property type="match status" value="1"/>
</dbReference>
<evidence type="ECO:0000256" key="2">
    <source>
        <dbReference type="RuleBase" id="RU364082"/>
    </source>
</evidence>
<gene>
    <name evidence="4" type="ORF">OCV63_12675</name>
</gene>
<dbReference type="InterPro" id="IPR005913">
    <property type="entry name" value="dTDP_dehydrorham_reduct"/>
</dbReference>
<keyword evidence="5" id="KW-1185">Reference proteome</keyword>
<protein>
    <recommendedName>
        <fullName evidence="2">dTDP-4-dehydrorhamnose reductase</fullName>
        <ecNumber evidence="2">1.1.1.133</ecNumber>
    </recommendedName>
</protein>
<evidence type="ECO:0000313" key="4">
    <source>
        <dbReference type="EMBL" id="MCU6697741.1"/>
    </source>
</evidence>
<dbReference type="InterPro" id="IPR036291">
    <property type="entry name" value="NAD(P)-bd_dom_sf"/>
</dbReference>
<keyword evidence="2" id="KW-0560">Oxidoreductase</keyword>
<name>A0ABT2RZH9_9FIRM</name>